<evidence type="ECO:0000256" key="8">
    <source>
        <dbReference type="ARBA" id="ARBA00023242"/>
    </source>
</evidence>
<evidence type="ECO:0000313" key="13">
    <source>
        <dbReference type="EMBL" id="KAK5097790.1"/>
    </source>
</evidence>
<keyword evidence="8" id="KW-0539">Nucleus</keyword>
<comment type="catalytic activity">
    <reaction evidence="10">
        <text>N-terminal L-seryl-[histone H2A] + acetyl-CoA = N-terminal N(alpha)-acetyl-L-seryl-[histone H2A] + CoA + H(+)</text>
        <dbReference type="Rhea" id="RHEA:50600"/>
        <dbReference type="Rhea" id="RHEA-COMP:12742"/>
        <dbReference type="Rhea" id="RHEA-COMP:12744"/>
        <dbReference type="ChEBI" id="CHEBI:15378"/>
        <dbReference type="ChEBI" id="CHEBI:57287"/>
        <dbReference type="ChEBI" id="CHEBI:57288"/>
        <dbReference type="ChEBI" id="CHEBI:64738"/>
        <dbReference type="ChEBI" id="CHEBI:83690"/>
        <dbReference type="EC" id="2.3.1.257"/>
    </reaction>
</comment>
<name>A0ABR0KJ00_9EURO</name>
<keyword evidence="14" id="KW-1185">Reference proteome</keyword>
<feature type="domain" description="N-acetyltransferase" evidence="12">
    <location>
        <begin position="64"/>
        <end position="233"/>
    </location>
</feature>
<dbReference type="PANTHER" id="PTHR20531">
    <property type="entry name" value="N-ALPHA-ACETYLTRANSFERASE 40"/>
    <property type="match status" value="1"/>
</dbReference>
<evidence type="ECO:0000256" key="7">
    <source>
        <dbReference type="ARBA" id="ARBA00022679"/>
    </source>
</evidence>
<keyword evidence="6" id="KW-0963">Cytoplasm</keyword>
<dbReference type="InterPro" id="IPR039949">
    <property type="entry name" value="NAA40"/>
</dbReference>
<evidence type="ECO:0000256" key="11">
    <source>
        <dbReference type="ARBA" id="ARBA00049524"/>
    </source>
</evidence>
<evidence type="ECO:0000256" key="6">
    <source>
        <dbReference type="ARBA" id="ARBA00022490"/>
    </source>
</evidence>
<dbReference type="InterPro" id="IPR016181">
    <property type="entry name" value="Acyl_CoA_acyltransferase"/>
</dbReference>
<comment type="caution">
    <text evidence="13">The sequence shown here is derived from an EMBL/GenBank/DDBJ whole genome shotgun (WGS) entry which is preliminary data.</text>
</comment>
<comment type="similarity">
    <text evidence="3">Belongs to the acetyltransferase family. NAA40 subfamily.</text>
</comment>
<dbReference type="SUPFAM" id="SSF55729">
    <property type="entry name" value="Acyl-CoA N-acyltransferases (Nat)"/>
    <property type="match status" value="1"/>
</dbReference>
<evidence type="ECO:0000256" key="10">
    <source>
        <dbReference type="ARBA" id="ARBA00047821"/>
    </source>
</evidence>
<organism evidence="13 14">
    <name type="scientific">Lithohypha guttulata</name>
    <dbReference type="NCBI Taxonomy" id="1690604"/>
    <lineage>
        <taxon>Eukaryota</taxon>
        <taxon>Fungi</taxon>
        <taxon>Dikarya</taxon>
        <taxon>Ascomycota</taxon>
        <taxon>Pezizomycotina</taxon>
        <taxon>Eurotiomycetes</taxon>
        <taxon>Chaetothyriomycetidae</taxon>
        <taxon>Chaetothyriales</taxon>
        <taxon>Trichomeriaceae</taxon>
        <taxon>Lithohypha</taxon>
    </lineage>
</organism>
<reference evidence="13 14" key="1">
    <citation type="submission" date="2023-08" db="EMBL/GenBank/DDBJ databases">
        <title>Black Yeasts Isolated from many extreme environments.</title>
        <authorList>
            <person name="Coleine C."/>
            <person name="Stajich J.E."/>
            <person name="Selbmann L."/>
        </authorList>
    </citation>
    <scope>NUCLEOTIDE SEQUENCE [LARGE SCALE GENOMIC DNA]</scope>
    <source>
        <strain evidence="13 14">CCFEE 5885</strain>
    </source>
</reference>
<accession>A0ABR0KJ00</accession>
<comment type="catalytic activity">
    <reaction evidence="11">
        <text>N-terminal L-seryl-[histone H4] + acetyl-CoA = N-terminal N(alpha)-acetyl-L-seryl-[histone H4] + CoA + H(+)</text>
        <dbReference type="Rhea" id="RHEA:50596"/>
        <dbReference type="Rhea" id="RHEA-COMP:12740"/>
        <dbReference type="Rhea" id="RHEA-COMP:12743"/>
        <dbReference type="ChEBI" id="CHEBI:15378"/>
        <dbReference type="ChEBI" id="CHEBI:57287"/>
        <dbReference type="ChEBI" id="CHEBI:57288"/>
        <dbReference type="ChEBI" id="CHEBI:64738"/>
        <dbReference type="ChEBI" id="CHEBI:83690"/>
        <dbReference type="EC" id="2.3.1.257"/>
    </reaction>
</comment>
<dbReference type="Pfam" id="PF00583">
    <property type="entry name" value="Acetyltransf_1"/>
    <property type="match status" value="1"/>
</dbReference>
<evidence type="ECO:0000256" key="9">
    <source>
        <dbReference type="ARBA" id="ARBA00023315"/>
    </source>
</evidence>
<evidence type="ECO:0000259" key="12">
    <source>
        <dbReference type="PROSITE" id="PS51186"/>
    </source>
</evidence>
<sequence>MNSRLSKSHRKAIEEGKLVESINALDIGTFAAQLCDTTAVSEAEKKFKEKTGKCLELSLLSADALKRDCKDALEACFDLVEESSADDYKASEIKWSSAKKRKEMLLPDMKYLVVHQRSGSEYRTAPGTSICAFVSFMITYEDGYEVIYVYEIHLERHLRGQGVGTVLMQMVESVGRNAWVEKCMLTVFKANQKALKWYKHCGYQIDDFSPGPRVLRNGTIKEPTYLILSKSLKAVLEPQSCAAAQRAS</sequence>
<evidence type="ECO:0000313" key="14">
    <source>
        <dbReference type="Proteomes" id="UP001345013"/>
    </source>
</evidence>
<gene>
    <name evidence="13" type="primary">NAT4</name>
    <name evidence="13" type="ORF">LTR24_002046</name>
</gene>
<comment type="subcellular location">
    <subcellularLocation>
        <location evidence="2">Cytoplasm</location>
    </subcellularLocation>
    <subcellularLocation>
        <location evidence="1">Nucleus</location>
    </subcellularLocation>
</comment>
<dbReference type="PROSITE" id="PS51186">
    <property type="entry name" value="GNAT"/>
    <property type="match status" value="1"/>
</dbReference>
<dbReference type="Proteomes" id="UP001345013">
    <property type="component" value="Unassembled WGS sequence"/>
</dbReference>
<evidence type="ECO:0000256" key="5">
    <source>
        <dbReference type="ARBA" id="ARBA00015043"/>
    </source>
</evidence>
<protein>
    <recommendedName>
        <fullName evidence="5">N-alpha-acetyltransferase 40</fullName>
        <ecNumber evidence="4">2.3.1.257</ecNumber>
    </recommendedName>
</protein>
<keyword evidence="9 13" id="KW-0012">Acyltransferase</keyword>
<evidence type="ECO:0000256" key="2">
    <source>
        <dbReference type="ARBA" id="ARBA00004496"/>
    </source>
</evidence>
<proteinExistence type="inferred from homology"/>
<dbReference type="EMBL" id="JAVRRG010000016">
    <property type="protein sequence ID" value="KAK5097790.1"/>
    <property type="molecule type" value="Genomic_DNA"/>
</dbReference>
<dbReference type="CDD" id="cd04301">
    <property type="entry name" value="NAT_SF"/>
    <property type="match status" value="1"/>
</dbReference>
<dbReference type="PANTHER" id="PTHR20531:SF1">
    <property type="entry name" value="N-ALPHA-ACETYLTRANSFERASE 40"/>
    <property type="match status" value="1"/>
</dbReference>
<evidence type="ECO:0000256" key="3">
    <source>
        <dbReference type="ARBA" id="ARBA00008870"/>
    </source>
</evidence>
<dbReference type="Gene3D" id="3.40.630.30">
    <property type="match status" value="1"/>
</dbReference>
<evidence type="ECO:0000256" key="1">
    <source>
        <dbReference type="ARBA" id="ARBA00004123"/>
    </source>
</evidence>
<dbReference type="GO" id="GO:1990189">
    <property type="term" value="F:protein N-terminal-serine acetyltransferase activity"/>
    <property type="evidence" value="ECO:0007669"/>
    <property type="project" value="UniProtKB-EC"/>
</dbReference>
<evidence type="ECO:0000256" key="4">
    <source>
        <dbReference type="ARBA" id="ARBA00012950"/>
    </source>
</evidence>
<keyword evidence="7 13" id="KW-0808">Transferase</keyword>
<dbReference type="InterPro" id="IPR000182">
    <property type="entry name" value="GNAT_dom"/>
</dbReference>
<dbReference type="EC" id="2.3.1.257" evidence="4"/>